<feature type="transmembrane region" description="Helical" evidence="12">
    <location>
        <begin position="95"/>
        <end position="113"/>
    </location>
</feature>
<dbReference type="PRINTS" id="PR00169">
    <property type="entry name" value="KCHANNEL"/>
</dbReference>
<keyword evidence="10 12" id="KW-0472">Membrane</keyword>
<keyword evidence="6" id="KW-0851">Voltage-gated channel</keyword>
<dbReference type="Gene3D" id="1.10.287.70">
    <property type="match status" value="1"/>
</dbReference>
<proteinExistence type="predicted"/>
<evidence type="ECO:0000256" key="3">
    <source>
        <dbReference type="ARBA" id="ARBA00022538"/>
    </source>
</evidence>
<evidence type="ECO:0000256" key="7">
    <source>
        <dbReference type="ARBA" id="ARBA00022958"/>
    </source>
</evidence>
<keyword evidence="3" id="KW-0633">Potassium transport</keyword>
<keyword evidence="2" id="KW-0813">Transport</keyword>
<keyword evidence="15" id="KW-1185">Reference proteome</keyword>
<reference evidence="14 15" key="1">
    <citation type="submission" date="2016-08" db="EMBL/GenBank/DDBJ databases">
        <title>Draft genome of Fabibacter sp. strain SK-8.</title>
        <authorList>
            <person name="Wong S.-K."/>
            <person name="Hamasaki K."/>
            <person name="Yoshizawa S."/>
        </authorList>
    </citation>
    <scope>NUCLEOTIDE SEQUENCE [LARGE SCALE GENOMIC DNA]</scope>
    <source>
        <strain evidence="14 15">SK-8</strain>
    </source>
</reference>
<keyword evidence="5" id="KW-0631">Potassium channel</keyword>
<feature type="transmembrane region" description="Helical" evidence="12">
    <location>
        <begin position="221"/>
        <end position="245"/>
    </location>
</feature>
<evidence type="ECO:0000256" key="1">
    <source>
        <dbReference type="ARBA" id="ARBA00004141"/>
    </source>
</evidence>
<keyword evidence="9" id="KW-0406">Ion transport</keyword>
<organism evidence="14 15">
    <name type="scientific">Roseivirga misakiensis</name>
    <dbReference type="NCBI Taxonomy" id="1563681"/>
    <lineage>
        <taxon>Bacteria</taxon>
        <taxon>Pseudomonadati</taxon>
        <taxon>Bacteroidota</taxon>
        <taxon>Cytophagia</taxon>
        <taxon>Cytophagales</taxon>
        <taxon>Roseivirgaceae</taxon>
        <taxon>Roseivirga</taxon>
    </lineage>
</organism>
<dbReference type="GO" id="GO:0005249">
    <property type="term" value="F:voltage-gated potassium channel activity"/>
    <property type="evidence" value="ECO:0007669"/>
    <property type="project" value="InterPro"/>
</dbReference>
<dbReference type="AlphaFoldDB" id="A0A1E5T5H5"/>
<dbReference type="Proteomes" id="UP000095552">
    <property type="component" value="Unassembled WGS sequence"/>
</dbReference>
<evidence type="ECO:0000313" key="15">
    <source>
        <dbReference type="Proteomes" id="UP000095552"/>
    </source>
</evidence>
<name>A0A1E5T5H5_9BACT</name>
<keyword evidence="8 12" id="KW-1133">Transmembrane helix</keyword>
<comment type="caution">
    <text evidence="14">The sequence shown here is derived from an EMBL/GenBank/DDBJ whole genome shotgun (WGS) entry which is preliminary data.</text>
</comment>
<dbReference type="InterPro" id="IPR028325">
    <property type="entry name" value="VG_K_chnl"/>
</dbReference>
<evidence type="ECO:0000259" key="13">
    <source>
        <dbReference type="Pfam" id="PF00520"/>
    </source>
</evidence>
<dbReference type="FunFam" id="1.10.287.70:FF:000028">
    <property type="entry name" value="potassium voltage-gated channel subfamily D member 3"/>
    <property type="match status" value="1"/>
</dbReference>
<dbReference type="Pfam" id="PF00520">
    <property type="entry name" value="Ion_trans"/>
    <property type="match status" value="1"/>
</dbReference>
<feature type="domain" description="Ion transport" evidence="13">
    <location>
        <begin position="24"/>
        <end position="248"/>
    </location>
</feature>
<evidence type="ECO:0000313" key="14">
    <source>
        <dbReference type="EMBL" id="OEK06629.1"/>
    </source>
</evidence>
<dbReference type="InterPro" id="IPR027359">
    <property type="entry name" value="Volt_channel_dom_sf"/>
</dbReference>
<evidence type="ECO:0000256" key="2">
    <source>
        <dbReference type="ARBA" id="ARBA00022448"/>
    </source>
</evidence>
<dbReference type="PANTHER" id="PTHR11537:SF254">
    <property type="entry name" value="POTASSIUM VOLTAGE-GATED CHANNEL PROTEIN SHAB"/>
    <property type="match status" value="1"/>
</dbReference>
<keyword evidence="11 14" id="KW-0407">Ion channel</keyword>
<dbReference type="GO" id="GO:0001508">
    <property type="term" value="P:action potential"/>
    <property type="evidence" value="ECO:0007669"/>
    <property type="project" value="TreeGrafter"/>
</dbReference>
<dbReference type="EMBL" id="MDGQ01000003">
    <property type="protein sequence ID" value="OEK06629.1"/>
    <property type="molecule type" value="Genomic_DNA"/>
</dbReference>
<keyword evidence="4 12" id="KW-0812">Transmembrane</keyword>
<dbReference type="STRING" id="1563681.BFP71_02885"/>
<evidence type="ECO:0000256" key="4">
    <source>
        <dbReference type="ARBA" id="ARBA00022692"/>
    </source>
</evidence>
<gene>
    <name evidence="14" type="ORF">BFP71_02885</name>
</gene>
<dbReference type="OrthoDB" id="9799090at2"/>
<evidence type="ECO:0000256" key="10">
    <source>
        <dbReference type="ARBA" id="ARBA00023136"/>
    </source>
</evidence>
<evidence type="ECO:0000256" key="11">
    <source>
        <dbReference type="ARBA" id="ARBA00023303"/>
    </source>
</evidence>
<dbReference type="RefSeq" id="WP_069833941.1">
    <property type="nucleotide sequence ID" value="NZ_MDGQ01000003.1"/>
</dbReference>
<evidence type="ECO:0000256" key="8">
    <source>
        <dbReference type="ARBA" id="ARBA00022989"/>
    </source>
</evidence>
<dbReference type="Gene3D" id="1.20.120.350">
    <property type="entry name" value="Voltage-gated potassium channels. Chain C"/>
    <property type="match status" value="1"/>
</dbReference>
<keyword evidence="7" id="KW-0630">Potassium</keyword>
<evidence type="ECO:0000256" key="12">
    <source>
        <dbReference type="SAM" id="Phobius"/>
    </source>
</evidence>
<evidence type="ECO:0000256" key="5">
    <source>
        <dbReference type="ARBA" id="ARBA00022826"/>
    </source>
</evidence>
<feature type="transmembrane region" description="Helical" evidence="12">
    <location>
        <begin position="55"/>
        <end position="74"/>
    </location>
</feature>
<evidence type="ECO:0000256" key="6">
    <source>
        <dbReference type="ARBA" id="ARBA00022882"/>
    </source>
</evidence>
<feature type="transmembrane region" description="Helical" evidence="12">
    <location>
        <begin position="160"/>
        <end position="181"/>
    </location>
</feature>
<evidence type="ECO:0000256" key="9">
    <source>
        <dbReference type="ARBA" id="ARBA00023065"/>
    </source>
</evidence>
<dbReference type="PANTHER" id="PTHR11537">
    <property type="entry name" value="VOLTAGE-GATED POTASSIUM CHANNEL"/>
    <property type="match status" value="1"/>
</dbReference>
<accession>A0A1E5T5H5</accession>
<protein>
    <submittedName>
        <fullName evidence="14">Potassium channel protein</fullName>
    </submittedName>
</protein>
<comment type="subcellular location">
    <subcellularLocation>
        <location evidence="1">Membrane</location>
        <topology evidence="1">Multi-pass membrane protein</topology>
    </subcellularLocation>
</comment>
<dbReference type="SUPFAM" id="SSF81324">
    <property type="entry name" value="Voltage-gated potassium channels"/>
    <property type="match status" value="1"/>
</dbReference>
<dbReference type="GO" id="GO:0008076">
    <property type="term" value="C:voltage-gated potassium channel complex"/>
    <property type="evidence" value="ECO:0007669"/>
    <property type="project" value="InterPro"/>
</dbReference>
<sequence>MSKATKRKILKTLDRAEEADTLSKRFDMLITTLILLNVAAVIIETVDSIHDQYSLYFHYFEVFSVVVFSIEYVIRLWACTVLEKYKHPVFGRIKYMFSASAIIDLLAILPFYLPFVLNHSDGRIVRILRLARLVRIFKLGRYSQALTLISDVIRKRREELIVSLTLLIIMLIFASTLMYYIEYEPDKPGFQSIPETMWWGVATLTTVGYGDVYPVTALGKLLGAAIAIMGVGLFALPAGIVAAGFESELRNRNKKNKGQDE</sequence>
<dbReference type="InterPro" id="IPR005821">
    <property type="entry name" value="Ion_trans_dom"/>
</dbReference>